<evidence type="ECO:0000256" key="2">
    <source>
        <dbReference type="ARBA" id="ARBA00008856"/>
    </source>
</evidence>
<evidence type="ECO:0000256" key="1">
    <source>
        <dbReference type="ARBA" id="ARBA00004496"/>
    </source>
</evidence>
<dbReference type="Gramene" id="AUR62009695-RA">
    <property type="protein sequence ID" value="AUR62009695-RA:cds"/>
    <property type="gene ID" value="AUR62009695"/>
</dbReference>
<protein>
    <recommendedName>
        <fullName evidence="3">Rab3 GTPase-activating protein catalytic subunit</fullName>
    </recommendedName>
</protein>
<reference evidence="8" key="1">
    <citation type="journal article" date="2017" name="Nature">
        <title>The genome of Chenopodium quinoa.</title>
        <authorList>
            <person name="Jarvis D.E."/>
            <person name="Ho Y.S."/>
            <person name="Lightfoot D.J."/>
            <person name="Schmoeckel S.M."/>
            <person name="Li B."/>
            <person name="Borm T.J.A."/>
            <person name="Ohyanagi H."/>
            <person name="Mineta K."/>
            <person name="Michell C.T."/>
            <person name="Saber N."/>
            <person name="Kharbatia N.M."/>
            <person name="Rupper R.R."/>
            <person name="Sharp A.R."/>
            <person name="Dally N."/>
            <person name="Boughton B.A."/>
            <person name="Woo Y.H."/>
            <person name="Gao G."/>
            <person name="Schijlen E.G.W.M."/>
            <person name="Guo X."/>
            <person name="Momin A.A."/>
            <person name="Negrao S."/>
            <person name="Al-Babili S."/>
            <person name="Gehring C."/>
            <person name="Roessner U."/>
            <person name="Jung C."/>
            <person name="Murphy K."/>
            <person name="Arold S.T."/>
            <person name="Gojobori T."/>
            <person name="van der Linden C.G."/>
            <person name="van Loo E.N."/>
            <person name="Jellen E.N."/>
            <person name="Maughan P.J."/>
            <person name="Tester M."/>
        </authorList>
    </citation>
    <scope>NUCLEOTIDE SEQUENCE [LARGE SCALE GENOMIC DNA]</scope>
    <source>
        <strain evidence="8">cv. PI 614886</strain>
    </source>
</reference>
<dbReference type="EnsemblPlants" id="AUR62009695-RA">
    <property type="protein sequence ID" value="AUR62009695-RA:cds"/>
    <property type="gene ID" value="AUR62009695"/>
</dbReference>
<evidence type="ECO:0000256" key="3">
    <source>
        <dbReference type="ARBA" id="ARBA00015817"/>
    </source>
</evidence>
<name>A0A803LCV6_CHEQI</name>
<evidence type="ECO:0000256" key="5">
    <source>
        <dbReference type="ARBA" id="ARBA00022490"/>
    </source>
</evidence>
<keyword evidence="4" id="KW-0343">GTPase activation</keyword>
<dbReference type="AlphaFoldDB" id="A0A803LCV6"/>
<accession>A0A803LCV6</accession>
<dbReference type="OMA" id="KYAKHRR"/>
<dbReference type="Proteomes" id="UP000596660">
    <property type="component" value="Unplaced"/>
</dbReference>
<evidence type="ECO:0000313" key="8">
    <source>
        <dbReference type="EnsemblPlants" id="AUR62009695-RA:cds"/>
    </source>
</evidence>
<feature type="domain" description="Rab3GAP catalytic subunit conserved" evidence="7">
    <location>
        <begin position="670"/>
        <end position="766"/>
    </location>
</feature>
<comment type="subcellular location">
    <subcellularLocation>
        <location evidence="1">Cytoplasm</location>
    </subcellularLocation>
</comment>
<reference evidence="8" key="2">
    <citation type="submission" date="2021-03" db="UniProtKB">
        <authorList>
            <consortium name="EnsemblPlants"/>
        </authorList>
    </citation>
    <scope>IDENTIFICATION</scope>
</reference>
<evidence type="ECO:0000259" key="7">
    <source>
        <dbReference type="Pfam" id="PF13890"/>
    </source>
</evidence>
<feature type="compositionally biased region" description="Basic and acidic residues" evidence="6">
    <location>
        <begin position="505"/>
        <end position="517"/>
    </location>
</feature>
<evidence type="ECO:0000313" key="9">
    <source>
        <dbReference type="Proteomes" id="UP000596660"/>
    </source>
</evidence>
<dbReference type="GO" id="GO:0005737">
    <property type="term" value="C:cytoplasm"/>
    <property type="evidence" value="ECO:0007669"/>
    <property type="project" value="UniProtKB-SubCell"/>
</dbReference>
<dbReference type="Pfam" id="PF13890">
    <property type="entry name" value="Rab3-GTPase_cat"/>
    <property type="match status" value="2"/>
</dbReference>
<sequence>MMNCSSDEDEAEVNELERFDDFTLASSWERFISEIEAVCRRWMADGPKNLLEKGAVLVGNSNELYKTNCELKYDKKSYCMEYYFKEKRKGKVTNWDPTWHHLQLAFGVTEFLIIAPQSASGVVLNSPEASKLLSAVAIAMSNCCSLWPAFVPVHDPSRKAHIGIQNMGTVFTRRFESDCIKSQVPVKLMHLEGLYELFVSKFVTEAENAKSSAGAKGELVQRSQWDDDCPWSEWYSAEDPVKGFDLVTIWSDRTVESSLEMAEIENSSPHEAKMWHLLPIILDITNDGQKVKTVGFASQLSLLVVALEMSFEAQFLEDFVTVDSRAEKLRSSASIPPPTVVARVLKELFHEGAHLHSSVLLTLFPSLSEQSFGANVCWAAAQLSRVDALDLSKGENKSSRAIKGAPAESLFAQFCLNSLWLGNCNIRAIAMLWIEFVREVRWCWEESQPLPRIPVNDTIDLSSCLIHQKLQMLVMCIEKKREANAEFFDATEDKDSVPSYIEEDLPSKPDLTRNMDKKTHRRKRQDDLNDTQEAVNDLNALDVASDRIRRGSAGVAGSMTLLSSCQKMHAPFTQDAPPMTEDIHDERLNAVAAFGDSFSQDLTFHLYRDFSHELGVCVCFWEGVGVFCLLSTIAKDVSYTLVKKTLVDSPDFFFGPIGQYFVPLFSDFSLKDMSAFKAANPDAVFEDFIRWHSPGDWINDDIEGNKISGTRLSSDWPPKGRLSKRMSDHGNFWRKLWNDAPALAAYEQKPLLDPNREGEKILHYLETLRPHQLLEQMVCTAFRASADTLNQASFGDLNQMKSKLNQFYLTMASMLRPLQANQLSQDSDIFEDLKRLCVIFEHVERLTVLAVSLYRKFILTPRLFNAIFSDYYNFYLPRMGKSEVEVDFHKEFDQRQQVWIDERNAIADLFIPPTSNQSWRKVLSMGNLLNGHEPVLREIIFKMCDDISDHHYATHNPLGPQQDVETYRMYIEGTSNDLGVSLSVVSCD</sequence>
<dbReference type="PANTHER" id="PTHR21422:SF9">
    <property type="entry name" value="RAB3 GTPASE-ACTIVATING PROTEIN CATALYTIC SUBUNIT"/>
    <property type="match status" value="1"/>
</dbReference>
<proteinExistence type="inferred from homology"/>
<organism evidence="8 9">
    <name type="scientific">Chenopodium quinoa</name>
    <name type="common">Quinoa</name>
    <dbReference type="NCBI Taxonomy" id="63459"/>
    <lineage>
        <taxon>Eukaryota</taxon>
        <taxon>Viridiplantae</taxon>
        <taxon>Streptophyta</taxon>
        <taxon>Embryophyta</taxon>
        <taxon>Tracheophyta</taxon>
        <taxon>Spermatophyta</taxon>
        <taxon>Magnoliopsida</taxon>
        <taxon>eudicotyledons</taxon>
        <taxon>Gunneridae</taxon>
        <taxon>Pentapetalae</taxon>
        <taxon>Caryophyllales</taxon>
        <taxon>Chenopodiaceae</taxon>
        <taxon>Chenopodioideae</taxon>
        <taxon>Atripliceae</taxon>
        <taxon>Chenopodium</taxon>
    </lineage>
</organism>
<dbReference type="InterPro" id="IPR026147">
    <property type="entry name" value="Rab3GAP1_conserved"/>
</dbReference>
<dbReference type="GO" id="GO:0005096">
    <property type="term" value="F:GTPase activator activity"/>
    <property type="evidence" value="ECO:0007669"/>
    <property type="project" value="UniProtKB-KW"/>
</dbReference>
<evidence type="ECO:0000256" key="6">
    <source>
        <dbReference type="SAM" id="MobiDB-lite"/>
    </source>
</evidence>
<comment type="similarity">
    <text evidence="2">Belongs to the Rab3-GAP catalytic subunit family.</text>
</comment>
<keyword evidence="5" id="KW-0963">Cytoplasm</keyword>
<dbReference type="InterPro" id="IPR045700">
    <property type="entry name" value="Rab3GAP1"/>
</dbReference>
<dbReference type="PANTHER" id="PTHR21422">
    <property type="entry name" value="RAB3 GTPASE-ACTIVATING PROTEIN CATALYTIC SUBUNIT"/>
    <property type="match status" value="1"/>
</dbReference>
<keyword evidence="9" id="KW-1185">Reference proteome</keyword>
<feature type="region of interest" description="Disordered" evidence="6">
    <location>
        <begin position="498"/>
        <end position="531"/>
    </location>
</feature>
<feature type="domain" description="Rab3GAP catalytic subunit conserved" evidence="7">
    <location>
        <begin position="546"/>
        <end position="600"/>
    </location>
</feature>
<evidence type="ECO:0000256" key="4">
    <source>
        <dbReference type="ARBA" id="ARBA00022468"/>
    </source>
</evidence>